<dbReference type="PANTHER" id="PTHR43249">
    <property type="entry name" value="UDP-N-ACETYL-2-AMINO-2-DEOXY-D-GLUCURONATE OXIDASE"/>
    <property type="match status" value="1"/>
</dbReference>
<dbReference type="RefSeq" id="WP_348786476.1">
    <property type="nucleotide sequence ID" value="NZ_CP157390.1"/>
</dbReference>
<feature type="domain" description="Gfo/Idh/MocA-like oxidoreductase N-terminal" evidence="2">
    <location>
        <begin position="13"/>
        <end position="128"/>
    </location>
</feature>
<dbReference type="InterPro" id="IPR055170">
    <property type="entry name" value="GFO_IDH_MocA-like_dom"/>
</dbReference>
<gene>
    <name evidence="4" type="ORF">AAME72_10330</name>
</gene>
<dbReference type="Pfam" id="PF22725">
    <property type="entry name" value="GFO_IDH_MocA_C3"/>
    <property type="match status" value="1"/>
</dbReference>
<dbReference type="InterPro" id="IPR036291">
    <property type="entry name" value="NAD(P)-bd_dom_sf"/>
</dbReference>
<evidence type="ECO:0000313" key="4">
    <source>
        <dbReference type="EMBL" id="XBM46491.1"/>
    </source>
</evidence>
<evidence type="ECO:0000259" key="3">
    <source>
        <dbReference type="Pfam" id="PF22725"/>
    </source>
</evidence>
<dbReference type="Gene3D" id="3.40.50.720">
    <property type="entry name" value="NAD(P)-binding Rossmann-like Domain"/>
    <property type="match status" value="1"/>
</dbReference>
<keyword evidence="1" id="KW-0520">NAD</keyword>
<evidence type="ECO:0000259" key="2">
    <source>
        <dbReference type="Pfam" id="PF01408"/>
    </source>
</evidence>
<reference evidence="4" key="1">
    <citation type="submission" date="2024-05" db="EMBL/GenBank/DDBJ databases">
        <title>The Natural Products Discovery Center: Release of the First 8490 Sequenced Strains for Exploring Actinobacteria Biosynthetic Diversity.</title>
        <authorList>
            <person name="Kalkreuter E."/>
            <person name="Kautsar S.A."/>
            <person name="Yang D."/>
            <person name="Bader C.D."/>
            <person name="Teijaro C.N."/>
            <person name="Fluegel L."/>
            <person name="Davis C.M."/>
            <person name="Simpson J.R."/>
            <person name="Lauterbach L."/>
            <person name="Steele A.D."/>
            <person name="Gui C."/>
            <person name="Meng S."/>
            <person name="Li G."/>
            <person name="Viehrig K."/>
            <person name="Ye F."/>
            <person name="Su P."/>
            <person name="Kiefer A.F."/>
            <person name="Nichols A."/>
            <person name="Cepeda A.J."/>
            <person name="Yan W."/>
            <person name="Fan B."/>
            <person name="Jiang Y."/>
            <person name="Adhikari A."/>
            <person name="Zheng C.-J."/>
            <person name="Schuster L."/>
            <person name="Cowan T.M."/>
            <person name="Smanski M.J."/>
            <person name="Chevrette M.G."/>
            <person name="de Carvalho L.P.S."/>
            <person name="Shen B."/>
        </authorList>
    </citation>
    <scope>NUCLEOTIDE SEQUENCE</scope>
    <source>
        <strain evidence="4">NPDC080035</strain>
    </source>
</reference>
<evidence type="ECO:0000256" key="1">
    <source>
        <dbReference type="ARBA" id="ARBA00023027"/>
    </source>
</evidence>
<dbReference type="InterPro" id="IPR052515">
    <property type="entry name" value="Gfo/Idh/MocA_Oxidoreductase"/>
</dbReference>
<dbReference type="Gene3D" id="3.30.360.10">
    <property type="entry name" value="Dihydrodipicolinate Reductase, domain 2"/>
    <property type="match status" value="1"/>
</dbReference>
<proteinExistence type="predicted"/>
<feature type="domain" description="GFO/IDH/MocA-like oxidoreductase" evidence="3">
    <location>
        <begin position="141"/>
        <end position="262"/>
    </location>
</feature>
<dbReference type="SUPFAM" id="SSF55347">
    <property type="entry name" value="Glyceraldehyde-3-phosphate dehydrogenase-like, C-terminal domain"/>
    <property type="match status" value="1"/>
</dbReference>
<organism evidence="4">
    <name type="scientific">Leifsonia sp. NPDC080035</name>
    <dbReference type="NCBI Taxonomy" id="3143936"/>
    <lineage>
        <taxon>Bacteria</taxon>
        <taxon>Bacillati</taxon>
        <taxon>Actinomycetota</taxon>
        <taxon>Actinomycetes</taxon>
        <taxon>Micrococcales</taxon>
        <taxon>Microbacteriaceae</taxon>
        <taxon>Leifsonia</taxon>
    </lineage>
</organism>
<dbReference type="SUPFAM" id="SSF51735">
    <property type="entry name" value="NAD(P)-binding Rossmann-fold domains"/>
    <property type="match status" value="1"/>
</dbReference>
<dbReference type="InterPro" id="IPR000683">
    <property type="entry name" value="Gfo/Idh/MocA-like_OxRdtase_N"/>
</dbReference>
<accession>A0AAU7G7U4</accession>
<protein>
    <submittedName>
        <fullName evidence="4">Gfo/Idh/MocA family oxidoreductase</fullName>
    </submittedName>
</protein>
<dbReference type="EMBL" id="CP157390">
    <property type="protein sequence ID" value="XBM46491.1"/>
    <property type="molecule type" value="Genomic_DNA"/>
</dbReference>
<dbReference type="PANTHER" id="PTHR43249:SF1">
    <property type="entry name" value="D-GLUCOSIDE 3-DEHYDROGENASE"/>
    <property type="match status" value="1"/>
</dbReference>
<sequence>MSSQSTPRPRGPIRSAIIGTGGIAHAHAQAIAALGDRMRLVAVSDIDAGRAREFAAAYGVGQTFGSAGELLDAGGVDLVHICTPPQTHAALAIQAMRAGVPALVEKPTALSLAELDEIARVEQETGVPTLTVFQHRFGPAVRHLRALVWEGVLGRPLVATCETMWFRTDDYFAVPWRGRWEVEGGGPTMGHGIHQFDVLLAVLGPWAEVTAIAARQLRPTDTEDVSAALVRFENGAVATVVNSLVSPRESSRLRFDFEHATVEVEHVYGYDGGDWTFTPAPGHEELTEIWAAGAASVDRSSHRDQFAAIADALAAGEAPEVSTADARRTLEFAAATYASAFQRIPVAAGAIAGDDPFLTSMSGGRVPWPPRKEEIA</sequence>
<dbReference type="AlphaFoldDB" id="A0AAU7G7U4"/>
<dbReference type="GO" id="GO:0000166">
    <property type="term" value="F:nucleotide binding"/>
    <property type="evidence" value="ECO:0007669"/>
    <property type="project" value="InterPro"/>
</dbReference>
<dbReference type="Pfam" id="PF01408">
    <property type="entry name" value="GFO_IDH_MocA"/>
    <property type="match status" value="1"/>
</dbReference>
<name>A0AAU7G7U4_9MICO</name>